<gene>
    <name evidence="4" type="ORF">EAH89_02230</name>
</gene>
<dbReference type="InterPro" id="IPR002821">
    <property type="entry name" value="Hydantoinase_A"/>
</dbReference>
<dbReference type="PANTHER" id="PTHR11365">
    <property type="entry name" value="5-OXOPROLINASE RELATED"/>
    <property type="match status" value="1"/>
</dbReference>
<feature type="domain" description="Hydantoinase/oxoprolinase N-terminal" evidence="2">
    <location>
        <begin position="4"/>
        <end position="182"/>
    </location>
</feature>
<evidence type="ECO:0000313" key="5">
    <source>
        <dbReference type="Proteomes" id="UP000317078"/>
    </source>
</evidence>
<dbReference type="GO" id="GO:0005829">
    <property type="term" value="C:cytosol"/>
    <property type="evidence" value="ECO:0007669"/>
    <property type="project" value="TreeGrafter"/>
</dbReference>
<dbReference type="Pfam" id="PF01968">
    <property type="entry name" value="Hydantoinase_A"/>
    <property type="match status" value="1"/>
</dbReference>
<organism evidence="4 5">
    <name type="scientific">Muricoccus nepalensis</name>
    <dbReference type="NCBI Taxonomy" id="1854500"/>
    <lineage>
        <taxon>Bacteria</taxon>
        <taxon>Pseudomonadati</taxon>
        <taxon>Pseudomonadota</taxon>
        <taxon>Alphaproteobacteria</taxon>
        <taxon>Acetobacterales</taxon>
        <taxon>Roseomonadaceae</taxon>
        <taxon>Muricoccus</taxon>
    </lineage>
</organism>
<evidence type="ECO:0000259" key="1">
    <source>
        <dbReference type="Pfam" id="PF01968"/>
    </source>
</evidence>
<dbReference type="Proteomes" id="UP000317078">
    <property type="component" value="Unassembled WGS sequence"/>
</dbReference>
<proteinExistence type="predicted"/>
<keyword evidence="5" id="KW-1185">Reference proteome</keyword>
<evidence type="ECO:0000259" key="3">
    <source>
        <dbReference type="Pfam" id="PF19278"/>
    </source>
</evidence>
<sequence length="685" mass="72595">MGFRVGVDIGGTFIDFCLWNEETAELHSLKVLTTPATPGAELLRGLEILEERHGAAPARITGFVHGTTVGINTVIQRKGARLAMLATAGFEDVVELARLRMPEAYSLFSRRGAPLVSRDCVFGVGGRLLSDGSEEAPLDEAGVRRAARAARAKGVEGIVVSLLNAYRNPAHEERAAEILRREAPELFVFRSTEVWPVIREYERTTTALINGYVHPKVRDYLDNLIGGLRSRGVPAEPLITKSNGGVMSAALGRRNCVSMVLSGTASGVIGAAFLARQARQDRVITLDIGGTSADVALIVDGRPQFGLGEKIGDLPLYIPSVSVTSIGDGGGSIAWVDEFGVLKVGPESAGSDPGPACYGRGGTRPTITDAFTVCGFLGQHELAYGALRPDPVLAEAAIATVAGPMGLSTEAAAEAIIRVAISGMFVEVNKLVARSGVDPRDFALLPFGGAGPMLGCFLARELGVRRVMVPARPGVVSALGGLVADIRNDFIRTLFATAEPAQGPAIMREAAALERQGLAWLREEQRFDGPAAASWFADMRYRGQSFEIEVALPEVALRAGDTAALAEAFHAAHEGIYDFADRDSPVQIVNLRLVMAGTPPRPALRPPPRGEGAVVAERVLRVFFDEAWHEVPLYRRAALGAGQRFAGPCVVAQDDTTACIPPGFDAEVDAMGNIILEASLPEAAG</sequence>
<name>A0A502GGM3_9PROT</name>
<dbReference type="PANTHER" id="PTHR11365:SF23">
    <property type="entry name" value="HYPOTHETICAL 5-OXOPROLINASE (EUROFUNG)-RELATED"/>
    <property type="match status" value="1"/>
</dbReference>
<dbReference type="InterPro" id="IPR049517">
    <property type="entry name" value="ACX-like_C"/>
</dbReference>
<dbReference type="InterPro" id="IPR008040">
    <property type="entry name" value="Hydant_A_N"/>
</dbReference>
<dbReference type="GO" id="GO:0006749">
    <property type="term" value="P:glutathione metabolic process"/>
    <property type="evidence" value="ECO:0007669"/>
    <property type="project" value="TreeGrafter"/>
</dbReference>
<feature type="domain" description="Hydantoinase A/oxoprolinase" evidence="1">
    <location>
        <begin position="203"/>
        <end position="489"/>
    </location>
</feature>
<evidence type="ECO:0000313" key="4">
    <source>
        <dbReference type="EMBL" id="TPG61437.1"/>
    </source>
</evidence>
<dbReference type="InterPro" id="IPR045079">
    <property type="entry name" value="Oxoprolinase-like"/>
</dbReference>
<protein>
    <submittedName>
        <fullName evidence="4">Hydantoinase/oxoprolinase family protein</fullName>
    </submittedName>
</protein>
<feature type="domain" description="Acetophenone carboxylase-like C-terminal" evidence="3">
    <location>
        <begin position="531"/>
        <end position="670"/>
    </location>
</feature>
<accession>A0A502GGM3</accession>
<dbReference type="EMBL" id="RCZP01000001">
    <property type="protein sequence ID" value="TPG61437.1"/>
    <property type="molecule type" value="Genomic_DNA"/>
</dbReference>
<dbReference type="OrthoDB" id="7314499at2"/>
<dbReference type="Pfam" id="PF05378">
    <property type="entry name" value="Hydant_A_N"/>
    <property type="match status" value="1"/>
</dbReference>
<reference evidence="4 5" key="1">
    <citation type="journal article" date="2019" name="Environ. Microbiol.">
        <title>Species interactions and distinct microbial communities in high Arctic permafrost affected cryosols are associated with the CH4 and CO2 gas fluxes.</title>
        <authorList>
            <person name="Altshuler I."/>
            <person name="Hamel J."/>
            <person name="Turney S."/>
            <person name="Magnuson E."/>
            <person name="Levesque R."/>
            <person name="Greer C."/>
            <person name="Whyte L.G."/>
        </authorList>
    </citation>
    <scope>NUCLEOTIDE SEQUENCE [LARGE SCALE GENOMIC DNA]</scope>
    <source>
        <strain evidence="4 5">S9.3B</strain>
    </source>
</reference>
<comment type="caution">
    <text evidence="4">The sequence shown here is derived from an EMBL/GenBank/DDBJ whole genome shotgun (WGS) entry which is preliminary data.</text>
</comment>
<evidence type="ECO:0000259" key="2">
    <source>
        <dbReference type="Pfam" id="PF05378"/>
    </source>
</evidence>
<dbReference type="Pfam" id="PF19278">
    <property type="entry name" value="Hydant_A_C"/>
    <property type="match status" value="1"/>
</dbReference>
<dbReference type="AlphaFoldDB" id="A0A502GGM3"/>
<dbReference type="GO" id="GO:0017168">
    <property type="term" value="F:5-oxoprolinase (ATP-hydrolyzing) activity"/>
    <property type="evidence" value="ECO:0007669"/>
    <property type="project" value="TreeGrafter"/>
</dbReference>